<name>A0A562YI75_9FLAO</name>
<gene>
    <name evidence="1" type="ORF">E1J38_000005</name>
</gene>
<accession>A0A562YI75</accession>
<feature type="non-terminal residue" evidence="1">
    <location>
        <position position="39"/>
    </location>
</feature>
<dbReference type="GO" id="GO:0004803">
    <property type="term" value="F:transposase activity"/>
    <property type="evidence" value="ECO:0007669"/>
    <property type="project" value="InterPro"/>
</dbReference>
<protein>
    <submittedName>
        <fullName evidence="1">IS200/IS605 family transposase</fullName>
    </submittedName>
</protein>
<dbReference type="InterPro" id="IPR036515">
    <property type="entry name" value="Transposase_17_sf"/>
</dbReference>
<dbReference type="SUPFAM" id="SSF143422">
    <property type="entry name" value="Transposase IS200-like"/>
    <property type="match status" value="1"/>
</dbReference>
<keyword evidence="2" id="KW-1185">Reference proteome</keyword>
<evidence type="ECO:0000313" key="2">
    <source>
        <dbReference type="Proteomes" id="UP000295814"/>
    </source>
</evidence>
<dbReference type="Proteomes" id="UP000295814">
    <property type="component" value="Unassembled WGS sequence"/>
</dbReference>
<dbReference type="GO" id="GO:0006313">
    <property type="term" value="P:DNA transposition"/>
    <property type="evidence" value="ECO:0007669"/>
    <property type="project" value="InterPro"/>
</dbReference>
<sequence length="39" mass="4646">MEDEHIYKSHNKTLLLYHLVFPLKYRKELLTEESGGTLV</sequence>
<dbReference type="AlphaFoldDB" id="A0A562YI75"/>
<comment type="caution">
    <text evidence="1">The sequence shown here is derived from an EMBL/GenBank/DDBJ whole genome shotgun (WGS) entry which is preliminary data.</text>
</comment>
<reference evidence="1 2" key="1">
    <citation type="submission" date="2019-03" db="EMBL/GenBank/DDBJ databases">
        <authorList>
            <person name="Zhong Y.L."/>
        </authorList>
    </citation>
    <scope>NUCLEOTIDE SEQUENCE [LARGE SCALE GENOMIC DNA]</scope>
    <source>
        <strain evidence="1 2">W255</strain>
    </source>
</reference>
<proteinExistence type="predicted"/>
<organism evidence="1 2">
    <name type="scientific">Seonamhaeicola sediminis</name>
    <dbReference type="NCBI Taxonomy" id="2528206"/>
    <lineage>
        <taxon>Bacteria</taxon>
        <taxon>Pseudomonadati</taxon>
        <taxon>Bacteroidota</taxon>
        <taxon>Flavobacteriia</taxon>
        <taxon>Flavobacteriales</taxon>
        <taxon>Flavobacteriaceae</taxon>
    </lineage>
</organism>
<evidence type="ECO:0000313" key="1">
    <source>
        <dbReference type="EMBL" id="TWO34772.1"/>
    </source>
</evidence>
<dbReference type="EMBL" id="SMZJ02000001">
    <property type="protein sequence ID" value="TWO34772.1"/>
    <property type="molecule type" value="Genomic_DNA"/>
</dbReference>
<dbReference type="GO" id="GO:0003677">
    <property type="term" value="F:DNA binding"/>
    <property type="evidence" value="ECO:0007669"/>
    <property type="project" value="InterPro"/>
</dbReference>
<reference evidence="1 2" key="2">
    <citation type="submission" date="2019-07" db="EMBL/GenBank/DDBJ databases">
        <title>Seonamhaeicola sp. W255 draft genome.</title>
        <authorList>
            <person name="Zhang X.-Y."/>
            <person name="Zhang R."/>
            <person name="Zhong Y.-L."/>
            <person name="Du Z.-J."/>
        </authorList>
    </citation>
    <scope>NUCLEOTIDE SEQUENCE [LARGE SCALE GENOMIC DNA]</scope>
    <source>
        <strain evidence="1 2">W255</strain>
    </source>
</reference>